<gene>
    <name evidence="1" type="ORF">CUU_1054</name>
</gene>
<dbReference type="EMBL" id="ADKO01000071">
    <property type="protein sequence ID" value="EFG17778.1"/>
    <property type="molecule type" value="Genomic_DNA"/>
</dbReference>
<evidence type="ECO:0000313" key="1">
    <source>
        <dbReference type="EMBL" id="EFG17778.1"/>
    </source>
</evidence>
<name>D4V8W5_PHOVU</name>
<dbReference type="PROSITE" id="PS51257">
    <property type="entry name" value="PROKAR_LIPOPROTEIN"/>
    <property type="match status" value="1"/>
</dbReference>
<keyword evidence="1" id="KW-0449">Lipoprotein</keyword>
<sequence length="63" mass="7368">MGKDKNIRNNININLKMFFITLCIFGTSCLSNNANIVKREYIFPIKKRKNHHPLLICCMKKKG</sequence>
<organism evidence="1 2">
    <name type="scientific">Phocaeicola vulgatus PC510</name>
    <dbReference type="NCBI Taxonomy" id="702446"/>
    <lineage>
        <taxon>Bacteria</taxon>
        <taxon>Pseudomonadati</taxon>
        <taxon>Bacteroidota</taxon>
        <taxon>Bacteroidia</taxon>
        <taxon>Bacteroidales</taxon>
        <taxon>Bacteroidaceae</taxon>
        <taxon>Phocaeicola</taxon>
    </lineage>
</organism>
<dbReference type="AlphaFoldDB" id="D4V8W5"/>
<protein>
    <submittedName>
        <fullName evidence="1">Putative lipoprotein</fullName>
    </submittedName>
</protein>
<proteinExistence type="predicted"/>
<comment type="caution">
    <text evidence="1">The sequence shown here is derived from an EMBL/GenBank/DDBJ whole genome shotgun (WGS) entry which is preliminary data.</text>
</comment>
<evidence type="ECO:0000313" key="2">
    <source>
        <dbReference type="Proteomes" id="UP000004563"/>
    </source>
</evidence>
<accession>D4V8W5</accession>
<dbReference type="Proteomes" id="UP000004563">
    <property type="component" value="Unassembled WGS sequence"/>
</dbReference>
<reference evidence="1 2" key="1">
    <citation type="journal article" date="2011" name="J. Bacteriol.">
        <title>Draft genome sequence of Bacteroides vulgatus PC510, a strain isolated from human feces.</title>
        <authorList>
            <person name="Cuiv P.O."/>
            <person name="Klaassens E.S."/>
            <person name="Durkin A.S."/>
            <person name="Harkins D.M."/>
            <person name="Foster L."/>
            <person name="McCorrison J."/>
            <person name="Torralba M."/>
            <person name="Nelson K.E."/>
            <person name="Morrison M."/>
        </authorList>
    </citation>
    <scope>NUCLEOTIDE SEQUENCE [LARGE SCALE GENOMIC DNA]</scope>
    <source>
        <strain evidence="1 2">PC510</strain>
    </source>
</reference>